<dbReference type="AlphaFoldDB" id="A0AAD7DX80"/>
<dbReference type="Proteomes" id="UP001221757">
    <property type="component" value="Unassembled WGS sequence"/>
</dbReference>
<evidence type="ECO:0000313" key="3">
    <source>
        <dbReference type="Proteomes" id="UP001221757"/>
    </source>
</evidence>
<feature type="region of interest" description="Disordered" evidence="1">
    <location>
        <begin position="1"/>
        <end position="72"/>
    </location>
</feature>
<organism evidence="2 3">
    <name type="scientific">Mycena rosella</name>
    <name type="common">Pink bonnet</name>
    <name type="synonym">Agaricus rosellus</name>
    <dbReference type="NCBI Taxonomy" id="1033263"/>
    <lineage>
        <taxon>Eukaryota</taxon>
        <taxon>Fungi</taxon>
        <taxon>Dikarya</taxon>
        <taxon>Basidiomycota</taxon>
        <taxon>Agaricomycotina</taxon>
        <taxon>Agaricomycetes</taxon>
        <taxon>Agaricomycetidae</taxon>
        <taxon>Agaricales</taxon>
        <taxon>Marasmiineae</taxon>
        <taxon>Mycenaceae</taxon>
        <taxon>Mycena</taxon>
    </lineage>
</organism>
<sequence>MPKVSKGKKARQNNLSKATEALTLKRSQTNTPIPEEIPSELDSPTQTFSELEPTSPDDTPGSWDSLLGDELPDVECTELQDENEDEEDMKLNSEIALASFAEFLVDAQAAAQKAERQLEQETGRNKKRKGYTGHSRQTAQRRKQAETKMREQGYSDIRSLFGNSEKAPMSASSSKEITEIS</sequence>
<feature type="compositionally biased region" description="Basic residues" evidence="1">
    <location>
        <begin position="1"/>
        <end position="11"/>
    </location>
</feature>
<dbReference type="EMBL" id="JARKIE010000020">
    <property type="protein sequence ID" value="KAJ7700395.1"/>
    <property type="molecule type" value="Genomic_DNA"/>
</dbReference>
<comment type="caution">
    <text evidence="2">The sequence shown here is derived from an EMBL/GenBank/DDBJ whole genome shotgun (WGS) entry which is preliminary data.</text>
</comment>
<protein>
    <submittedName>
        <fullName evidence="2">Uncharacterized protein</fullName>
    </submittedName>
</protein>
<proteinExistence type="predicted"/>
<feature type="compositionally biased region" description="Basic and acidic residues" evidence="1">
    <location>
        <begin position="143"/>
        <end position="153"/>
    </location>
</feature>
<feature type="region of interest" description="Disordered" evidence="1">
    <location>
        <begin position="109"/>
        <end position="181"/>
    </location>
</feature>
<gene>
    <name evidence="2" type="ORF">B0H17DRAFT_1176781</name>
</gene>
<accession>A0AAD7DX80</accession>
<evidence type="ECO:0000256" key="1">
    <source>
        <dbReference type="SAM" id="MobiDB-lite"/>
    </source>
</evidence>
<name>A0AAD7DX80_MYCRO</name>
<feature type="compositionally biased region" description="Basic and acidic residues" evidence="1">
    <location>
        <begin position="113"/>
        <end position="124"/>
    </location>
</feature>
<evidence type="ECO:0000313" key="2">
    <source>
        <dbReference type="EMBL" id="KAJ7700395.1"/>
    </source>
</evidence>
<keyword evidence="3" id="KW-1185">Reference proteome</keyword>
<reference evidence="2" key="1">
    <citation type="submission" date="2023-03" db="EMBL/GenBank/DDBJ databases">
        <title>Massive genome expansion in bonnet fungi (Mycena s.s.) driven by repeated elements and novel gene families across ecological guilds.</title>
        <authorList>
            <consortium name="Lawrence Berkeley National Laboratory"/>
            <person name="Harder C.B."/>
            <person name="Miyauchi S."/>
            <person name="Viragh M."/>
            <person name="Kuo A."/>
            <person name="Thoen E."/>
            <person name="Andreopoulos B."/>
            <person name="Lu D."/>
            <person name="Skrede I."/>
            <person name="Drula E."/>
            <person name="Henrissat B."/>
            <person name="Morin E."/>
            <person name="Kohler A."/>
            <person name="Barry K."/>
            <person name="LaButti K."/>
            <person name="Morin E."/>
            <person name="Salamov A."/>
            <person name="Lipzen A."/>
            <person name="Mereny Z."/>
            <person name="Hegedus B."/>
            <person name="Baldrian P."/>
            <person name="Stursova M."/>
            <person name="Weitz H."/>
            <person name="Taylor A."/>
            <person name="Grigoriev I.V."/>
            <person name="Nagy L.G."/>
            <person name="Martin F."/>
            <person name="Kauserud H."/>
        </authorList>
    </citation>
    <scope>NUCLEOTIDE SEQUENCE</scope>
    <source>
        <strain evidence="2">CBHHK067</strain>
    </source>
</reference>